<evidence type="ECO:0000256" key="6">
    <source>
        <dbReference type="ARBA" id="ARBA00022989"/>
    </source>
</evidence>
<evidence type="ECO:0000313" key="11">
    <source>
        <dbReference type="Proteomes" id="UP001321766"/>
    </source>
</evidence>
<feature type="region of interest" description="Disordered" evidence="8">
    <location>
        <begin position="396"/>
        <end position="499"/>
    </location>
</feature>
<protein>
    <submittedName>
        <fullName evidence="10">AI-2E family transporter</fullName>
    </submittedName>
</protein>
<sequence>MSAQNREQFDLASVFPSKGDPRRPPEWYGRALLYAVITVFLAWFAFTSWSKVEFVVLDVVIAMFVALAMEPLVVIFVKHGWKRGAAAGVTLIGLVIVVIALMGLFGNMFVQQVIGMIKGAPAFYDQIVDFVQEKTHQQLPAMQDLGGEIAKNIQTSWVTDFAGQAFTTTVGVLGSVLNIMTVLLVTYYISAAGPKLRRSLCQWMSPSSQRRFVWVWTVAQDQISSFLFSRTILALISAACMSVFLVFLKVPYWLPLALFCGLVSQFVPTIGTYIGGALPVVVAWGSNGLIIALAVLIYIILYQQVENLILAPKISQRTMDLNAAIAFLAVLALGAVFGALGAFLALPVAASFQIIFKAATKRYDLIDSPLMQDPKPTKKSKVVEGAEAINEHVIKPVTEHIPRSAKGSTQRVVVPGEEESQPKDRRHIPTSDALDSSETMAIPKHLVQAHEGKPNLEGAQEDADNADGAAEDTASRKAKNQGSAGKGQEHKRNPRKEWR</sequence>
<dbReference type="InterPro" id="IPR002549">
    <property type="entry name" value="AI-2E-like"/>
</dbReference>
<evidence type="ECO:0000256" key="9">
    <source>
        <dbReference type="SAM" id="Phobius"/>
    </source>
</evidence>
<evidence type="ECO:0000256" key="8">
    <source>
        <dbReference type="SAM" id="MobiDB-lite"/>
    </source>
</evidence>
<keyword evidence="11" id="KW-1185">Reference proteome</keyword>
<evidence type="ECO:0000256" key="2">
    <source>
        <dbReference type="ARBA" id="ARBA00009773"/>
    </source>
</evidence>
<evidence type="ECO:0000256" key="1">
    <source>
        <dbReference type="ARBA" id="ARBA00004651"/>
    </source>
</evidence>
<keyword evidence="7 9" id="KW-0472">Membrane</keyword>
<comment type="similarity">
    <text evidence="2">Belongs to the autoinducer-2 exporter (AI-2E) (TC 2.A.86) family.</text>
</comment>
<dbReference type="EMBL" id="AP026798">
    <property type="protein sequence ID" value="BDR52604.1"/>
    <property type="molecule type" value="Genomic_DNA"/>
</dbReference>
<proteinExistence type="inferred from homology"/>
<feature type="transmembrane region" description="Helical" evidence="9">
    <location>
        <begin position="84"/>
        <end position="106"/>
    </location>
</feature>
<evidence type="ECO:0000256" key="7">
    <source>
        <dbReference type="ARBA" id="ARBA00023136"/>
    </source>
</evidence>
<feature type="transmembrane region" description="Helical" evidence="9">
    <location>
        <begin position="281"/>
        <end position="303"/>
    </location>
</feature>
<keyword evidence="6 9" id="KW-1133">Transmembrane helix</keyword>
<dbReference type="PANTHER" id="PTHR21716:SF53">
    <property type="entry name" value="PERMEASE PERM-RELATED"/>
    <property type="match status" value="1"/>
</dbReference>
<feature type="transmembrane region" description="Helical" evidence="9">
    <location>
        <begin position="31"/>
        <end position="49"/>
    </location>
</feature>
<keyword evidence="5 9" id="KW-0812">Transmembrane</keyword>
<feature type="transmembrane region" description="Helical" evidence="9">
    <location>
        <begin position="165"/>
        <end position="189"/>
    </location>
</feature>
<gene>
    <name evidence="10" type="ORF">KIM372_05110</name>
</gene>
<reference evidence="10 11" key="1">
    <citation type="journal article" date="2023" name="Microbiol. Spectr.">
        <title>Symbiosis of Carpenter Bees with Uncharacterized Lactic Acid Bacteria Showing NAD Auxotrophy.</title>
        <authorList>
            <person name="Kawasaki S."/>
            <person name="Ozawa K."/>
            <person name="Mori T."/>
            <person name="Yamamoto A."/>
            <person name="Ito M."/>
            <person name="Ohkuma M."/>
            <person name="Sakamoto M."/>
            <person name="Matsutani M."/>
        </authorList>
    </citation>
    <scope>NUCLEOTIDE SEQUENCE [LARGE SCALE GENOMIC DNA]</scope>
    <source>
        <strain evidence="10 11">Kim37-2</strain>
    </source>
</reference>
<evidence type="ECO:0000256" key="4">
    <source>
        <dbReference type="ARBA" id="ARBA00022475"/>
    </source>
</evidence>
<feature type="compositionally biased region" description="Basic and acidic residues" evidence="8">
    <location>
        <begin position="487"/>
        <end position="499"/>
    </location>
</feature>
<dbReference type="Pfam" id="PF01594">
    <property type="entry name" value="AI-2E_transport"/>
    <property type="match status" value="1"/>
</dbReference>
<feature type="transmembrane region" description="Helical" evidence="9">
    <location>
        <begin position="253"/>
        <end position="274"/>
    </location>
</feature>
<feature type="region of interest" description="Disordered" evidence="8">
    <location>
        <begin position="1"/>
        <end position="22"/>
    </location>
</feature>
<evidence type="ECO:0000256" key="3">
    <source>
        <dbReference type="ARBA" id="ARBA00022448"/>
    </source>
</evidence>
<dbReference type="Proteomes" id="UP001321766">
    <property type="component" value="Chromosome"/>
</dbReference>
<accession>A0ABM8B6Y6</accession>
<name>A0ABM8B6Y6_9BIFI</name>
<feature type="compositionally biased region" description="Basic and acidic residues" evidence="8">
    <location>
        <begin position="420"/>
        <end position="429"/>
    </location>
</feature>
<evidence type="ECO:0000256" key="5">
    <source>
        <dbReference type="ARBA" id="ARBA00022692"/>
    </source>
</evidence>
<dbReference type="PANTHER" id="PTHR21716">
    <property type="entry name" value="TRANSMEMBRANE PROTEIN"/>
    <property type="match status" value="1"/>
</dbReference>
<evidence type="ECO:0000313" key="10">
    <source>
        <dbReference type="EMBL" id="BDR52604.1"/>
    </source>
</evidence>
<keyword evidence="4" id="KW-1003">Cell membrane</keyword>
<feature type="transmembrane region" description="Helical" evidence="9">
    <location>
        <begin position="323"/>
        <end position="356"/>
    </location>
</feature>
<organism evidence="10 11">
    <name type="scientific">Bombiscardovia nodaiensis</name>
    <dbReference type="NCBI Taxonomy" id="2932181"/>
    <lineage>
        <taxon>Bacteria</taxon>
        <taxon>Bacillati</taxon>
        <taxon>Actinomycetota</taxon>
        <taxon>Actinomycetes</taxon>
        <taxon>Bifidobacteriales</taxon>
        <taxon>Bifidobacteriaceae</taxon>
        <taxon>Bombiscardovia</taxon>
    </lineage>
</organism>
<feature type="transmembrane region" description="Helical" evidence="9">
    <location>
        <begin position="227"/>
        <end position="247"/>
    </location>
</feature>
<keyword evidence="3" id="KW-0813">Transport</keyword>
<feature type="transmembrane region" description="Helical" evidence="9">
    <location>
        <begin position="55"/>
        <end position="77"/>
    </location>
</feature>
<comment type="subcellular location">
    <subcellularLocation>
        <location evidence="1">Cell membrane</location>
        <topology evidence="1">Multi-pass membrane protein</topology>
    </subcellularLocation>
</comment>